<dbReference type="Pfam" id="PF00067">
    <property type="entry name" value="p450"/>
    <property type="match status" value="1"/>
</dbReference>
<comment type="cofactor">
    <cofactor evidence="1 13">
        <name>heme</name>
        <dbReference type="ChEBI" id="CHEBI:30413"/>
    </cofactor>
</comment>
<dbReference type="PANTHER" id="PTHR46300:SF7">
    <property type="entry name" value="P450, PUTATIVE (EUROFUNG)-RELATED"/>
    <property type="match status" value="1"/>
</dbReference>
<evidence type="ECO:0000256" key="14">
    <source>
        <dbReference type="RuleBase" id="RU000461"/>
    </source>
</evidence>
<keyword evidence="7 13" id="KW-0479">Metal-binding</keyword>
<accession>A0A165NDK3</accession>
<evidence type="ECO:0000256" key="10">
    <source>
        <dbReference type="ARBA" id="ARBA00023004"/>
    </source>
</evidence>
<feature type="chain" id="PRO_5007863034" evidence="15">
    <location>
        <begin position="22"/>
        <end position="488"/>
    </location>
</feature>
<evidence type="ECO:0000256" key="11">
    <source>
        <dbReference type="ARBA" id="ARBA00023033"/>
    </source>
</evidence>
<keyword evidence="5 13" id="KW-0349">Heme</keyword>
<name>A0A165NDK3_9APHY</name>
<dbReference type="STRING" id="1314783.A0A165NDK3"/>
<protein>
    <submittedName>
        <fullName evidence="16">Cytochrome P450</fullName>
    </submittedName>
</protein>
<dbReference type="GO" id="GO:0016705">
    <property type="term" value="F:oxidoreductase activity, acting on paired donors, with incorporation or reduction of molecular oxygen"/>
    <property type="evidence" value="ECO:0007669"/>
    <property type="project" value="InterPro"/>
</dbReference>
<dbReference type="InterPro" id="IPR036396">
    <property type="entry name" value="Cyt_P450_sf"/>
</dbReference>
<proteinExistence type="inferred from homology"/>
<dbReference type="EMBL" id="KV429083">
    <property type="protein sequence ID" value="KZT66841.1"/>
    <property type="molecule type" value="Genomic_DNA"/>
</dbReference>
<evidence type="ECO:0000256" key="1">
    <source>
        <dbReference type="ARBA" id="ARBA00001971"/>
    </source>
</evidence>
<dbReference type="InterPro" id="IPR001128">
    <property type="entry name" value="Cyt_P450"/>
</dbReference>
<evidence type="ECO:0000256" key="6">
    <source>
        <dbReference type="ARBA" id="ARBA00022692"/>
    </source>
</evidence>
<keyword evidence="11 14" id="KW-0503">Monooxygenase</keyword>
<dbReference type="Gene3D" id="1.10.630.10">
    <property type="entry name" value="Cytochrome P450"/>
    <property type="match status" value="1"/>
</dbReference>
<dbReference type="AlphaFoldDB" id="A0A165NDK3"/>
<evidence type="ECO:0000313" key="17">
    <source>
        <dbReference type="Proteomes" id="UP000076727"/>
    </source>
</evidence>
<evidence type="ECO:0000256" key="12">
    <source>
        <dbReference type="ARBA" id="ARBA00023136"/>
    </source>
</evidence>
<keyword evidence="10 13" id="KW-0408">Iron</keyword>
<dbReference type="PROSITE" id="PS00086">
    <property type="entry name" value="CYTOCHROME_P450"/>
    <property type="match status" value="1"/>
</dbReference>
<dbReference type="InterPro" id="IPR002401">
    <property type="entry name" value="Cyt_P450_E_grp-I"/>
</dbReference>
<evidence type="ECO:0000256" key="3">
    <source>
        <dbReference type="ARBA" id="ARBA00005179"/>
    </source>
</evidence>
<keyword evidence="9 14" id="KW-0560">Oxidoreductase</keyword>
<evidence type="ECO:0000256" key="15">
    <source>
        <dbReference type="SAM" id="SignalP"/>
    </source>
</evidence>
<evidence type="ECO:0000256" key="5">
    <source>
        <dbReference type="ARBA" id="ARBA00022617"/>
    </source>
</evidence>
<dbReference type="GO" id="GO:0005506">
    <property type="term" value="F:iron ion binding"/>
    <property type="evidence" value="ECO:0007669"/>
    <property type="project" value="InterPro"/>
</dbReference>
<evidence type="ECO:0000256" key="8">
    <source>
        <dbReference type="ARBA" id="ARBA00022989"/>
    </source>
</evidence>
<dbReference type="PANTHER" id="PTHR46300">
    <property type="entry name" value="P450, PUTATIVE (EUROFUNG)-RELATED-RELATED"/>
    <property type="match status" value="1"/>
</dbReference>
<evidence type="ECO:0000256" key="7">
    <source>
        <dbReference type="ARBA" id="ARBA00022723"/>
    </source>
</evidence>
<dbReference type="CDD" id="cd11065">
    <property type="entry name" value="CYP64-like"/>
    <property type="match status" value="1"/>
</dbReference>
<organism evidence="16 17">
    <name type="scientific">Daedalea quercina L-15889</name>
    <dbReference type="NCBI Taxonomy" id="1314783"/>
    <lineage>
        <taxon>Eukaryota</taxon>
        <taxon>Fungi</taxon>
        <taxon>Dikarya</taxon>
        <taxon>Basidiomycota</taxon>
        <taxon>Agaricomycotina</taxon>
        <taxon>Agaricomycetes</taxon>
        <taxon>Polyporales</taxon>
        <taxon>Fomitopsis</taxon>
    </lineage>
</organism>
<dbReference type="InterPro" id="IPR017972">
    <property type="entry name" value="Cyt_P450_CS"/>
</dbReference>
<comment type="similarity">
    <text evidence="4 14">Belongs to the cytochrome P450 family.</text>
</comment>
<keyword evidence="12" id="KW-0472">Membrane</keyword>
<evidence type="ECO:0000256" key="13">
    <source>
        <dbReference type="PIRSR" id="PIRSR602401-1"/>
    </source>
</evidence>
<reference evidence="16 17" key="1">
    <citation type="journal article" date="2016" name="Mol. Biol. Evol.">
        <title>Comparative Genomics of Early-Diverging Mushroom-Forming Fungi Provides Insights into the Origins of Lignocellulose Decay Capabilities.</title>
        <authorList>
            <person name="Nagy L.G."/>
            <person name="Riley R."/>
            <person name="Tritt A."/>
            <person name="Adam C."/>
            <person name="Daum C."/>
            <person name="Floudas D."/>
            <person name="Sun H."/>
            <person name="Yadav J.S."/>
            <person name="Pangilinan J."/>
            <person name="Larsson K.H."/>
            <person name="Matsuura K."/>
            <person name="Barry K."/>
            <person name="Labutti K."/>
            <person name="Kuo R."/>
            <person name="Ohm R.A."/>
            <person name="Bhattacharya S.S."/>
            <person name="Shirouzu T."/>
            <person name="Yoshinaga Y."/>
            <person name="Martin F.M."/>
            <person name="Grigoriev I.V."/>
            <person name="Hibbett D.S."/>
        </authorList>
    </citation>
    <scope>NUCLEOTIDE SEQUENCE [LARGE SCALE GENOMIC DNA]</scope>
    <source>
        <strain evidence="16 17">L-15889</strain>
    </source>
</reference>
<gene>
    <name evidence="16" type="ORF">DAEQUDRAFT_714376</name>
</gene>
<evidence type="ECO:0000256" key="4">
    <source>
        <dbReference type="ARBA" id="ARBA00010617"/>
    </source>
</evidence>
<sequence>MILNLILISSVTFLAYRYVRNARQLPLPPGPRGLPLLGNAWQIPNECSWLTFARWAKTYGPVMYISVVGSPIIVLSSREAITDLLEKKNLIYSDRPVIPMAGELAGCKKYTAMLPYCPRHREGRKMILGALSARKAPELHAIQEAKAVEFVSRLLRTPIEYRAHIRWLVAASVLQIGYGIKADAPDDPYLLAVAKSLKGFSEMVAPGVYLVDGFPSLKYIPEWFPGAHFKRRAREVGETISEIEKSLYQVAQEAVERGEATPSFVADFLTQHPGATPEERELCREVAAQFYGAGSDTTVSALLSFFLIMAQCPHVQQKAQAEVDAVVGDRSPKCSDRDSMPYLEAVLKEVHRWNPVLPIALPHQVRHEDTYASYRIPTGSTVFANTWAVLHDPTLYPDPEQVIPERYIDGSDPSLNPDPRDFSFGYGRRVCPGRSLAEDTLFIVAASVLAAFNLSSAVPLKGEKIKYHGGIINHPDEFRCTISPRRPT</sequence>
<evidence type="ECO:0000256" key="9">
    <source>
        <dbReference type="ARBA" id="ARBA00023002"/>
    </source>
</evidence>
<keyword evidence="15" id="KW-0732">Signal</keyword>
<dbReference type="SUPFAM" id="SSF48264">
    <property type="entry name" value="Cytochrome P450"/>
    <property type="match status" value="1"/>
</dbReference>
<dbReference type="GO" id="GO:0020037">
    <property type="term" value="F:heme binding"/>
    <property type="evidence" value="ECO:0007669"/>
    <property type="project" value="InterPro"/>
</dbReference>
<feature type="signal peptide" evidence="15">
    <location>
        <begin position="1"/>
        <end position="21"/>
    </location>
</feature>
<feature type="binding site" description="axial binding residue" evidence="13">
    <location>
        <position position="431"/>
    </location>
    <ligand>
        <name>heme</name>
        <dbReference type="ChEBI" id="CHEBI:30413"/>
    </ligand>
    <ligandPart>
        <name>Fe</name>
        <dbReference type="ChEBI" id="CHEBI:18248"/>
    </ligandPart>
</feature>
<keyword evidence="6" id="KW-0812">Transmembrane</keyword>
<dbReference type="GO" id="GO:0016020">
    <property type="term" value="C:membrane"/>
    <property type="evidence" value="ECO:0007669"/>
    <property type="project" value="UniProtKB-SubCell"/>
</dbReference>
<evidence type="ECO:0000313" key="16">
    <source>
        <dbReference type="EMBL" id="KZT66841.1"/>
    </source>
</evidence>
<dbReference type="GO" id="GO:0004497">
    <property type="term" value="F:monooxygenase activity"/>
    <property type="evidence" value="ECO:0007669"/>
    <property type="project" value="UniProtKB-KW"/>
</dbReference>
<dbReference type="Proteomes" id="UP000076727">
    <property type="component" value="Unassembled WGS sequence"/>
</dbReference>
<keyword evidence="8" id="KW-1133">Transmembrane helix</keyword>
<dbReference type="OrthoDB" id="2789670at2759"/>
<comment type="subcellular location">
    <subcellularLocation>
        <location evidence="2">Membrane</location>
        <topology evidence="2">Single-pass membrane protein</topology>
    </subcellularLocation>
</comment>
<dbReference type="PRINTS" id="PR00463">
    <property type="entry name" value="EP450I"/>
</dbReference>
<keyword evidence="17" id="KW-1185">Reference proteome</keyword>
<dbReference type="InterPro" id="IPR050364">
    <property type="entry name" value="Cytochrome_P450_fung"/>
</dbReference>
<dbReference type="PRINTS" id="PR00385">
    <property type="entry name" value="P450"/>
</dbReference>
<comment type="pathway">
    <text evidence="3">Secondary metabolite biosynthesis.</text>
</comment>
<evidence type="ECO:0000256" key="2">
    <source>
        <dbReference type="ARBA" id="ARBA00004167"/>
    </source>
</evidence>